<protein>
    <submittedName>
        <fullName evidence="1">Uncharacterized protein</fullName>
    </submittedName>
</protein>
<sequence>MKNLFFSLMSAVILFSACNHVEKSSASTTGNAGNAPVMKFEKQTHDFGKIKVADIVTYDFKFTNTGSSPLIITDGYASCGCTKPTWPSAPIKPGESGTIHVRFDSKGKMGLQDKMITITANTVPAQNVVHLIGEVLVN</sequence>
<dbReference type="Gene3D" id="2.60.40.10">
    <property type="entry name" value="Immunoglobulins"/>
    <property type="match status" value="1"/>
</dbReference>
<evidence type="ECO:0000313" key="1">
    <source>
        <dbReference type="EMBL" id="BAU55291.1"/>
    </source>
</evidence>
<accession>A0A0X8X459</accession>
<evidence type="ECO:0000313" key="2">
    <source>
        <dbReference type="Proteomes" id="UP000218263"/>
    </source>
</evidence>
<dbReference type="PANTHER" id="PTHR37833">
    <property type="entry name" value="LIPOPROTEIN-RELATED"/>
    <property type="match status" value="1"/>
</dbReference>
<dbReference type="AlphaFoldDB" id="A0A0X8X459"/>
<dbReference type="InterPro" id="IPR013783">
    <property type="entry name" value="Ig-like_fold"/>
</dbReference>
<dbReference type="EMBL" id="AP017313">
    <property type="protein sequence ID" value="BAU55291.1"/>
    <property type="molecule type" value="Genomic_DNA"/>
</dbReference>
<dbReference type="InterPro" id="IPR011467">
    <property type="entry name" value="DUF1573"/>
</dbReference>
<organism evidence="1 2">
    <name type="scientific">Mucilaginibacter gotjawali</name>
    <dbReference type="NCBI Taxonomy" id="1550579"/>
    <lineage>
        <taxon>Bacteria</taxon>
        <taxon>Pseudomonadati</taxon>
        <taxon>Bacteroidota</taxon>
        <taxon>Sphingobacteriia</taxon>
        <taxon>Sphingobacteriales</taxon>
        <taxon>Sphingobacteriaceae</taxon>
        <taxon>Mucilaginibacter</taxon>
    </lineage>
</organism>
<reference evidence="1 2" key="1">
    <citation type="submission" date="2015-12" db="EMBL/GenBank/DDBJ databases">
        <title>Genome sequence of Mucilaginibacter gotjawali.</title>
        <authorList>
            <person name="Lee J.S."/>
            <person name="Lee K.C."/>
            <person name="Kim K.K."/>
            <person name="Lee B.W."/>
        </authorList>
    </citation>
    <scope>NUCLEOTIDE SEQUENCE [LARGE SCALE GENOMIC DNA]</scope>
    <source>
        <strain evidence="1 2">SA3-7</strain>
    </source>
</reference>
<dbReference type="RefSeq" id="WP_096353543.1">
    <property type="nucleotide sequence ID" value="NZ_AP017313.1"/>
</dbReference>
<keyword evidence="2" id="KW-1185">Reference proteome</keyword>
<dbReference type="PROSITE" id="PS51257">
    <property type="entry name" value="PROKAR_LIPOPROTEIN"/>
    <property type="match status" value="1"/>
</dbReference>
<dbReference type="KEGG" id="mgot:MgSA37_03472"/>
<dbReference type="PANTHER" id="PTHR37833:SF1">
    <property type="entry name" value="SIGNAL PEPTIDE PROTEIN"/>
    <property type="match status" value="1"/>
</dbReference>
<gene>
    <name evidence="1" type="ORF">MgSA37_03472</name>
</gene>
<dbReference type="Pfam" id="PF07610">
    <property type="entry name" value="DUF1573"/>
    <property type="match status" value="1"/>
</dbReference>
<name>A0A0X8X459_9SPHI</name>
<proteinExistence type="predicted"/>
<dbReference type="OrthoDB" id="826619at2"/>
<dbReference type="Proteomes" id="UP000218263">
    <property type="component" value="Chromosome"/>
</dbReference>